<evidence type="ECO:0000313" key="3">
    <source>
        <dbReference type="Proteomes" id="UP000069773"/>
    </source>
</evidence>
<protein>
    <submittedName>
        <fullName evidence="1">ATP-dependent helicase HrpA</fullName>
    </submittedName>
</protein>
<reference evidence="1 3" key="1">
    <citation type="journal article" date="2016" name="Genome Announc.">
        <title>Draft Genome Sequences of Five Rapidly Growing Mycobacterium Species, M. thermoresistibile, M. fortuitum subsp. acetamidolyticum, M. canariasense, M. brisbanense, and M. novocastrense.</title>
        <authorList>
            <person name="Katahira K."/>
            <person name="Ogura Y."/>
            <person name="Gotoh Y."/>
            <person name="Hayashi T."/>
        </authorList>
    </citation>
    <scope>NUCLEOTIDE SEQUENCE [LARGE SCALE GENOMIC DNA]</scope>
    <source>
        <strain evidence="1 3">JCM18114</strain>
    </source>
</reference>
<evidence type="ECO:0000313" key="2">
    <source>
        <dbReference type="EMBL" id="MCV7023668.1"/>
    </source>
</evidence>
<sequence>MTDAAPHVLQLLLSRGVPRPLSGLSTGSCAVLSQENTISVFDSEAADWTLTAQARWPEDIALDSHPWAALAPHGSGVVLLNMTACDISALPVEVRMSLEMQHQRYSPASTPASTLAPRFRVVTDSGQVRITAPTGTTRVLPIGAAYTVTEDAYRRHEELTFSYLSPSLRVVARAISLFGPLSTNDLLHRVYPAPTDKNKSALNMTLSRLRHHPRVNLDRLDDGRLTITHGGSAELPSGQAS</sequence>
<dbReference type="GO" id="GO:0004386">
    <property type="term" value="F:helicase activity"/>
    <property type="evidence" value="ECO:0007669"/>
    <property type="project" value="UniProtKB-KW"/>
</dbReference>
<comment type="caution">
    <text evidence="2">The sequence shown here is derived from an EMBL/GenBank/DDBJ whole genome shotgun (WGS) entry which is preliminary data.</text>
</comment>
<dbReference type="EMBL" id="JACKTI010000029">
    <property type="protein sequence ID" value="MCV7023668.1"/>
    <property type="molecule type" value="Genomic_DNA"/>
</dbReference>
<accession>A0AAW5SKW9</accession>
<evidence type="ECO:0000313" key="4">
    <source>
        <dbReference type="Proteomes" id="UP001207528"/>
    </source>
</evidence>
<dbReference type="AlphaFoldDB" id="A0AAW5SKW9"/>
<organism evidence="2 4">
    <name type="scientific">Mycolicibacterium novocastrense</name>
    <name type="common">Mycobacterium novocastrense</name>
    <dbReference type="NCBI Taxonomy" id="59813"/>
    <lineage>
        <taxon>Bacteria</taxon>
        <taxon>Bacillati</taxon>
        <taxon>Actinomycetota</taxon>
        <taxon>Actinomycetes</taxon>
        <taxon>Mycobacteriales</taxon>
        <taxon>Mycobacteriaceae</taxon>
        <taxon>Mycolicibacterium</taxon>
    </lineage>
</organism>
<dbReference type="Proteomes" id="UP000069773">
    <property type="component" value="Unassembled WGS sequence"/>
</dbReference>
<name>A0AAW5SKW9_MYCNV</name>
<reference evidence="2" key="2">
    <citation type="submission" date="2020-07" db="EMBL/GenBank/DDBJ databases">
        <authorList>
            <person name="Pettersson B.M.F."/>
            <person name="Behra P.R.K."/>
            <person name="Ramesh M."/>
            <person name="Das S."/>
            <person name="Dasgupta S."/>
            <person name="Kirsebom L.A."/>
        </authorList>
    </citation>
    <scope>NUCLEOTIDE SEQUENCE</scope>
    <source>
        <strain evidence="2">DSM 44203</strain>
    </source>
</reference>
<keyword evidence="1" id="KW-0547">Nucleotide-binding</keyword>
<reference evidence="2" key="3">
    <citation type="journal article" date="2022" name="BMC Genomics">
        <title>Comparative genome analysis of mycobacteria focusing on tRNA and non-coding RNA.</title>
        <authorList>
            <person name="Behra P.R.K."/>
            <person name="Pettersson B.M.F."/>
            <person name="Ramesh M."/>
            <person name="Das S."/>
            <person name="Dasgupta S."/>
            <person name="Kirsebom L.A."/>
        </authorList>
    </citation>
    <scope>NUCLEOTIDE SEQUENCE</scope>
    <source>
        <strain evidence="2">DSM 44203</strain>
    </source>
</reference>
<proteinExistence type="predicted"/>
<keyword evidence="1" id="KW-0067">ATP-binding</keyword>
<dbReference type="EMBL" id="BCTA01000013">
    <property type="protein sequence ID" value="GAT07686.1"/>
    <property type="molecule type" value="Genomic_DNA"/>
</dbReference>
<dbReference type="Proteomes" id="UP001207528">
    <property type="component" value="Unassembled WGS sequence"/>
</dbReference>
<gene>
    <name evidence="2" type="ORF">H7I77_09950</name>
    <name evidence="1" type="ORF">RMCN_0819</name>
</gene>
<keyword evidence="3" id="KW-1185">Reference proteome</keyword>
<dbReference type="RefSeq" id="WP_067387493.1">
    <property type="nucleotide sequence ID" value="NZ_BCTA01000013.1"/>
</dbReference>
<keyword evidence="1" id="KW-0378">Hydrolase</keyword>
<evidence type="ECO:0000313" key="1">
    <source>
        <dbReference type="EMBL" id="GAT07686.1"/>
    </source>
</evidence>
<keyword evidence="1" id="KW-0347">Helicase</keyword>